<comment type="cofactor">
    <cofactor evidence="9">
        <name>Zn(2+)</name>
        <dbReference type="ChEBI" id="CHEBI:29105"/>
    </cofactor>
    <text evidence="9">Binds 1 zinc ion.</text>
</comment>
<comment type="similarity">
    <text evidence="1 9">Belongs to the peptidase M3 family.</text>
</comment>
<name>A0A451CZ00_9GAMM</name>
<dbReference type="InterPro" id="IPR034005">
    <property type="entry name" value="M3A_DCP"/>
</dbReference>
<dbReference type="PANTHER" id="PTHR11804">
    <property type="entry name" value="PROTEASE M3 THIMET OLIGOPEPTIDASE-RELATED"/>
    <property type="match status" value="1"/>
</dbReference>
<dbReference type="CDD" id="cd06456">
    <property type="entry name" value="M3A_DCP"/>
    <property type="match status" value="1"/>
</dbReference>
<dbReference type="Pfam" id="PF01432">
    <property type="entry name" value="Peptidase_M3"/>
    <property type="match status" value="1"/>
</dbReference>
<dbReference type="PANTHER" id="PTHR11804:SF84">
    <property type="entry name" value="SACCHAROLYSIN"/>
    <property type="match status" value="1"/>
</dbReference>
<dbReference type="InterPro" id="IPR045090">
    <property type="entry name" value="Pept_M3A_M3B"/>
</dbReference>
<dbReference type="OrthoDB" id="9773538at2"/>
<dbReference type="Gene3D" id="1.10.1370.40">
    <property type="match status" value="1"/>
</dbReference>
<dbReference type="Gene3D" id="3.40.390.10">
    <property type="entry name" value="Collagenase (Catalytic Domain)"/>
    <property type="match status" value="1"/>
</dbReference>
<evidence type="ECO:0000256" key="5">
    <source>
        <dbReference type="ARBA" id="ARBA00022833"/>
    </source>
</evidence>
<evidence type="ECO:0000256" key="1">
    <source>
        <dbReference type="ARBA" id="ARBA00006040"/>
    </source>
</evidence>
<dbReference type="GO" id="GO:0046872">
    <property type="term" value="F:metal ion binding"/>
    <property type="evidence" value="ECO:0007669"/>
    <property type="project" value="UniProtKB-UniRule"/>
</dbReference>
<protein>
    <recommendedName>
        <fullName evidence="8">oligopeptidase A</fullName>
        <ecNumber evidence="8">3.4.24.70</ecNumber>
    </recommendedName>
</protein>
<dbReference type="GO" id="GO:0004222">
    <property type="term" value="F:metalloendopeptidase activity"/>
    <property type="evidence" value="ECO:0007669"/>
    <property type="project" value="UniProtKB-EC"/>
</dbReference>
<reference evidence="12 13" key="1">
    <citation type="submission" date="2019-02" db="EMBL/GenBank/DDBJ databases">
        <authorList>
            <person name="Manzano-Marin A."/>
            <person name="Manzano-Marin A."/>
        </authorList>
    </citation>
    <scope>NUCLEOTIDE SEQUENCE [LARGE SCALE GENOMIC DNA]</scope>
    <source>
        <strain evidence="12 13">ErCicurtihirsuta</strain>
    </source>
</reference>
<feature type="domain" description="Oligopeptidase A N-terminal" evidence="11">
    <location>
        <begin position="48"/>
        <end position="148"/>
    </location>
</feature>
<evidence type="ECO:0000256" key="9">
    <source>
        <dbReference type="RuleBase" id="RU003435"/>
    </source>
</evidence>
<evidence type="ECO:0000256" key="2">
    <source>
        <dbReference type="ARBA" id="ARBA00022670"/>
    </source>
</evidence>
<dbReference type="EC" id="3.4.24.70" evidence="8"/>
<dbReference type="InterPro" id="IPR001567">
    <property type="entry name" value="Pept_M3A_M3B_dom"/>
</dbReference>
<accession>A0A451CZ00</accession>
<dbReference type="RefSeq" id="WP_157991972.1">
    <property type="nucleotide sequence ID" value="NZ_LR217698.1"/>
</dbReference>
<evidence type="ECO:0000256" key="3">
    <source>
        <dbReference type="ARBA" id="ARBA00022723"/>
    </source>
</evidence>
<dbReference type="Gene3D" id="1.10.1370.10">
    <property type="entry name" value="Neurolysin, domain 3"/>
    <property type="match status" value="1"/>
</dbReference>
<dbReference type="AlphaFoldDB" id="A0A451CZ00"/>
<dbReference type="NCBIfam" id="NF008159">
    <property type="entry name" value="PRK10911.1"/>
    <property type="match status" value="1"/>
</dbReference>
<dbReference type="InterPro" id="IPR024079">
    <property type="entry name" value="MetalloPept_cat_dom_sf"/>
</dbReference>
<keyword evidence="4 9" id="KW-0378">Hydrolase</keyword>
<gene>
    <name evidence="12" type="primary">prlC</name>
    <name evidence="12" type="ORF">ERCICURT3053_281</name>
</gene>
<evidence type="ECO:0000259" key="10">
    <source>
        <dbReference type="Pfam" id="PF01432"/>
    </source>
</evidence>
<evidence type="ECO:0000313" key="13">
    <source>
        <dbReference type="Proteomes" id="UP000294364"/>
    </source>
</evidence>
<dbReference type="GO" id="GO:0006518">
    <property type="term" value="P:peptide metabolic process"/>
    <property type="evidence" value="ECO:0007669"/>
    <property type="project" value="TreeGrafter"/>
</dbReference>
<evidence type="ECO:0000256" key="4">
    <source>
        <dbReference type="ARBA" id="ARBA00022801"/>
    </source>
</evidence>
<organism evidence="12 13">
    <name type="scientific">Candidatus Erwinia haradaeae</name>
    <dbReference type="NCBI Taxonomy" id="1922217"/>
    <lineage>
        <taxon>Bacteria</taxon>
        <taxon>Pseudomonadati</taxon>
        <taxon>Pseudomonadota</taxon>
        <taxon>Gammaproteobacteria</taxon>
        <taxon>Enterobacterales</taxon>
        <taxon>Erwiniaceae</taxon>
        <taxon>Erwinia</taxon>
    </lineage>
</organism>
<dbReference type="SUPFAM" id="SSF55486">
    <property type="entry name" value="Metalloproteases ('zincins'), catalytic domain"/>
    <property type="match status" value="1"/>
</dbReference>
<dbReference type="InterPro" id="IPR045666">
    <property type="entry name" value="OpdA_N"/>
</dbReference>
<keyword evidence="2 9" id="KW-0645">Protease</keyword>
<proteinExistence type="inferred from homology"/>
<sequence length="681" mass="79512">MINPLLFPFTLPPFYSIQPEHIVPAITKTLNDCRLVIKKIVSQGGPYCWDSLVQPISEATDELNRLFALISHLNSVQNSPVLRLAYEKTLILVEEYRTWISQNKVLYQAYDNIKNQAHIYQALSPEQQITIKYALRDFKLSGIDLPKEMQHRYGEITLRLSALASQYSNNVLDATLAWSKLITDKIELSGIPESSILSTKIKAEEQGRKGWLLTLDYPSYLSVLTYCDKQCLREEIYRAYLTRASDQGPYAGKWDNTEVMKEEVTLRYELAELLGFSSYSSQSLVTKMAKTPMQVSKFLSNLSDKVKPSAELELIKLTDFVKRTYHLNELQPWDIPYYSEKYKQYLYNFNSEDLRVYFPEYRVLNGLFEIIHRIFGMKCKERYDVEVYHKDVRFFDILDEEDNYRGSFFLDLYSRDYKRSGAWMDECVSRMRKSNGFLQKPVAYLVCNFNRPLNAQPALFTHNEVITLFHEFGHGLHHILTNIDIPSISGINGVPWDAIELPSQLMEQWCWHPESLKIISEHYQTFKPLSDELISKILEAKNYQSALSIQRQIEFSLFDFRLHQDFHKDDDIKILDIFHDVHNQISVLPKLEWNRFPHTFSHIFSGGYASGYYSYLWSAVLSADCWSLFEKKGVFNHTIGLSFLENILMRGGSEDFMTLFCRFRGHKPQMDAFLYQNGISL</sequence>
<evidence type="ECO:0000313" key="12">
    <source>
        <dbReference type="EMBL" id="VFP78656.1"/>
    </source>
</evidence>
<dbReference type="InterPro" id="IPR024077">
    <property type="entry name" value="Neurolysin/TOP_dom2"/>
</dbReference>
<keyword evidence="5 9" id="KW-0862">Zinc</keyword>
<dbReference type="Pfam" id="PF19310">
    <property type="entry name" value="TOP_N"/>
    <property type="match status" value="1"/>
</dbReference>
<evidence type="ECO:0000256" key="6">
    <source>
        <dbReference type="ARBA" id="ARBA00023049"/>
    </source>
</evidence>
<dbReference type="GO" id="GO:0005829">
    <property type="term" value="C:cytosol"/>
    <property type="evidence" value="ECO:0007669"/>
    <property type="project" value="UniProtKB-ARBA"/>
</dbReference>
<dbReference type="FunFam" id="3.40.390.10:FF:000009">
    <property type="entry name" value="Oligopeptidase A"/>
    <property type="match status" value="1"/>
</dbReference>
<comment type="catalytic activity">
    <reaction evidence="7">
        <text>Hydrolysis of oligopeptides, with broad specificity. Gly or Ala commonly occur as P1 or P1' residues, but more distant residues are also important, as is shown by the fact that Z-Gly-Pro-Gly-|-Gly-Pro-Ala is cleaved, but not Z-(Gly)(5).</text>
        <dbReference type="EC" id="3.4.24.70"/>
    </reaction>
</comment>
<keyword evidence="6 9" id="KW-0482">Metalloprotease</keyword>
<keyword evidence="3 9" id="KW-0479">Metal-binding</keyword>
<evidence type="ECO:0000259" key="11">
    <source>
        <dbReference type="Pfam" id="PF19310"/>
    </source>
</evidence>
<feature type="domain" description="Peptidase M3A/M3B catalytic" evidence="10">
    <location>
        <begin position="223"/>
        <end position="677"/>
    </location>
</feature>
<evidence type="ECO:0000256" key="7">
    <source>
        <dbReference type="ARBA" id="ARBA00024603"/>
    </source>
</evidence>
<dbReference type="GO" id="GO:0006508">
    <property type="term" value="P:proteolysis"/>
    <property type="evidence" value="ECO:0007669"/>
    <property type="project" value="UniProtKB-KW"/>
</dbReference>
<dbReference type="EMBL" id="LR217698">
    <property type="protein sequence ID" value="VFP78656.1"/>
    <property type="molecule type" value="Genomic_DNA"/>
</dbReference>
<dbReference type="Proteomes" id="UP000294364">
    <property type="component" value="Chromosome"/>
</dbReference>
<evidence type="ECO:0000256" key="8">
    <source>
        <dbReference type="ARBA" id="ARBA00026100"/>
    </source>
</evidence>